<dbReference type="Proteomes" id="UP000006315">
    <property type="component" value="Unassembled WGS sequence"/>
</dbReference>
<dbReference type="FunFam" id="3.40.605.10:FF:000007">
    <property type="entry name" value="NAD/NADP-dependent betaine aldehyde dehydrogenase"/>
    <property type="match status" value="1"/>
</dbReference>
<dbReference type="PATRIC" id="fig|1131731.3.peg.3532"/>
<keyword evidence="7" id="KW-1185">Reference proteome</keyword>
<evidence type="ECO:0000256" key="2">
    <source>
        <dbReference type="ARBA" id="ARBA00023002"/>
    </source>
</evidence>
<evidence type="ECO:0000313" key="7">
    <source>
        <dbReference type="Proteomes" id="UP000006315"/>
    </source>
</evidence>
<feature type="active site" evidence="3">
    <location>
        <position position="257"/>
    </location>
</feature>
<dbReference type="Gene3D" id="3.40.605.10">
    <property type="entry name" value="Aldehyde Dehydrogenase, Chain A, domain 1"/>
    <property type="match status" value="1"/>
</dbReference>
<reference evidence="6 7" key="1">
    <citation type="journal article" date="2012" name="Front. Microbiol.">
        <title>Redundancy and modularity in membrane-associated dissimilatory nitrate reduction in Bacillus.</title>
        <authorList>
            <person name="Heylen K."/>
            <person name="Keltjens J."/>
        </authorList>
    </citation>
    <scope>NUCLEOTIDE SEQUENCE [LARGE SCALE GENOMIC DNA]</scope>
    <source>
        <strain evidence="6 7">LMG 9581</strain>
    </source>
</reference>
<comment type="similarity">
    <text evidence="1 4">Belongs to the aldehyde dehydrogenase family.</text>
</comment>
<dbReference type="STRING" id="1131731.BAZO_17334"/>
<name>K6CT76_SCHAZ</name>
<dbReference type="InterPro" id="IPR016162">
    <property type="entry name" value="Ald_DH_N"/>
</dbReference>
<dbReference type="EMBL" id="AJLR01000146">
    <property type="protein sequence ID" value="EKN63457.1"/>
    <property type="molecule type" value="Genomic_DNA"/>
</dbReference>
<dbReference type="SUPFAM" id="SSF53720">
    <property type="entry name" value="ALDH-like"/>
    <property type="match status" value="1"/>
</dbReference>
<dbReference type="Pfam" id="PF00171">
    <property type="entry name" value="Aldedh"/>
    <property type="match status" value="1"/>
</dbReference>
<dbReference type="InterPro" id="IPR054869">
    <property type="entry name" value="AlphKGSA_gudD"/>
</dbReference>
<dbReference type="InterPro" id="IPR029510">
    <property type="entry name" value="Ald_DH_CS_GLU"/>
</dbReference>
<evidence type="ECO:0000256" key="4">
    <source>
        <dbReference type="RuleBase" id="RU003345"/>
    </source>
</evidence>
<evidence type="ECO:0000256" key="1">
    <source>
        <dbReference type="ARBA" id="ARBA00009986"/>
    </source>
</evidence>
<dbReference type="FunFam" id="3.40.309.10:FF:000012">
    <property type="entry name" value="Betaine aldehyde dehydrogenase"/>
    <property type="match status" value="1"/>
</dbReference>
<evidence type="ECO:0000313" key="6">
    <source>
        <dbReference type="EMBL" id="EKN63457.1"/>
    </source>
</evidence>
<proteinExistence type="inferred from homology"/>
<dbReference type="InterPro" id="IPR016163">
    <property type="entry name" value="Ald_DH_C"/>
</dbReference>
<dbReference type="NCBIfam" id="NF042993">
    <property type="entry name" value="AlphKGSA_gudD"/>
    <property type="match status" value="1"/>
</dbReference>
<accession>K6CT76</accession>
<dbReference type="Gene3D" id="3.40.309.10">
    <property type="entry name" value="Aldehyde Dehydrogenase, Chain A, domain 2"/>
    <property type="match status" value="1"/>
</dbReference>
<dbReference type="PANTHER" id="PTHR11699">
    <property type="entry name" value="ALDEHYDE DEHYDROGENASE-RELATED"/>
    <property type="match status" value="1"/>
</dbReference>
<comment type="caution">
    <text evidence="6">The sequence shown here is derived from an EMBL/GenBank/DDBJ whole genome shotgun (WGS) entry which is preliminary data.</text>
</comment>
<dbReference type="RefSeq" id="WP_004432051.1">
    <property type="nucleotide sequence ID" value="NZ_AJLR01000146.1"/>
</dbReference>
<dbReference type="PROSITE" id="PS00687">
    <property type="entry name" value="ALDEHYDE_DEHYDR_GLU"/>
    <property type="match status" value="1"/>
</dbReference>
<feature type="domain" description="Aldehyde dehydrogenase" evidence="5">
    <location>
        <begin position="20"/>
        <end position="486"/>
    </location>
</feature>
<dbReference type="InterPro" id="IPR016161">
    <property type="entry name" value="Ald_DH/histidinol_DH"/>
</dbReference>
<evidence type="ECO:0000259" key="5">
    <source>
        <dbReference type="Pfam" id="PF00171"/>
    </source>
</evidence>
<keyword evidence="2 4" id="KW-0560">Oxidoreductase</keyword>
<organism evidence="6 7">
    <name type="scientific">Schinkia azotoformans LMG 9581</name>
    <dbReference type="NCBI Taxonomy" id="1131731"/>
    <lineage>
        <taxon>Bacteria</taxon>
        <taxon>Bacillati</taxon>
        <taxon>Bacillota</taxon>
        <taxon>Bacilli</taxon>
        <taxon>Bacillales</taxon>
        <taxon>Bacillaceae</taxon>
        <taxon>Calidifontibacillus/Schinkia group</taxon>
        <taxon>Schinkia</taxon>
    </lineage>
</organism>
<evidence type="ECO:0000256" key="3">
    <source>
        <dbReference type="PROSITE-ProRule" id="PRU10007"/>
    </source>
</evidence>
<dbReference type="AlphaFoldDB" id="K6CT76"/>
<protein>
    <submittedName>
        <fullName evidence="6">Aldehyde dehydrogenase</fullName>
    </submittedName>
</protein>
<dbReference type="GO" id="GO:0016620">
    <property type="term" value="F:oxidoreductase activity, acting on the aldehyde or oxo group of donors, NAD or NADP as acceptor"/>
    <property type="evidence" value="ECO:0007669"/>
    <property type="project" value="InterPro"/>
</dbReference>
<sequence>MTINQQNKILSFGNYINGKWTEGKNSEVIESKNPANFEEIVGVVQSSSTEDVDDAVNAAVTALKQWKNISSVERGDYLNKAADIMESRLLEIAETATKEMGKTLAETKGEVLRAATILRYYAQEGLNKVGEVIPSANSKNLLYTTRTPVGVVGVISPWNFPIAIPIWKIAPALIYGNTVFFKPATETATTAAKLVEVFDEAGLPAGVLNFVTGKGSIIGDYFLSHNGINAISFTGSNEIGKKVAIAAINRGSKYQLEMGGKNPAIVLDDANLELATELVVNGAMKHTGQKCTATSKVFVHQEIYEDFKTRVLNKVKSIKIGNGLEQDVYMGPLATKEQQEKVLSYINKGKEEGATLLYGGSIPEGPEYKAGFYVEPTVFENVTNHMTIAREEIFGPVLCLIKVADYQEAIRQANDTEFGLSAAIFTRDLSKSLEFVNDIEVGMVKVNGETAGVEPQAPFGGMKQSSSHSREQGKAAIEFFTSIKTVTITPTP</sequence>
<gene>
    <name evidence="6" type="ORF">BAZO_17334</name>
</gene>
<dbReference type="InterPro" id="IPR015590">
    <property type="entry name" value="Aldehyde_DH_dom"/>
</dbReference>